<dbReference type="InParanoid" id="A0A369JGF7"/>
<evidence type="ECO:0000256" key="3">
    <source>
        <dbReference type="ARBA" id="ARBA00011918"/>
    </source>
</evidence>
<dbReference type="EMBL" id="LUEZ02000069">
    <property type="protein sequence ID" value="RDB20280.1"/>
    <property type="molecule type" value="Genomic_DNA"/>
</dbReference>
<evidence type="ECO:0000256" key="1">
    <source>
        <dbReference type="ARBA" id="ARBA00001286"/>
    </source>
</evidence>
<dbReference type="Gene3D" id="1.10.10.10">
    <property type="entry name" value="Winged helix-like DNA-binding domain superfamily/Winged helix DNA-binding domain"/>
    <property type="match status" value="1"/>
</dbReference>
<comment type="catalytic activity">
    <reaction evidence="11">
        <text>a 6-O-methyl-2'-deoxyguanosine in DNA + L-cysteinyl-[protein] = S-methyl-L-cysteinyl-[protein] + a 2'-deoxyguanosine in DNA</text>
        <dbReference type="Rhea" id="RHEA:24000"/>
        <dbReference type="Rhea" id="RHEA-COMP:10131"/>
        <dbReference type="Rhea" id="RHEA-COMP:10132"/>
        <dbReference type="Rhea" id="RHEA-COMP:11367"/>
        <dbReference type="Rhea" id="RHEA-COMP:11368"/>
        <dbReference type="ChEBI" id="CHEBI:29950"/>
        <dbReference type="ChEBI" id="CHEBI:82612"/>
        <dbReference type="ChEBI" id="CHEBI:85445"/>
        <dbReference type="ChEBI" id="CHEBI:85448"/>
        <dbReference type="EC" id="2.1.1.63"/>
    </reaction>
</comment>
<dbReference type="InterPro" id="IPR014048">
    <property type="entry name" value="MethylDNA_cys_MeTrfase_DNA-bd"/>
</dbReference>
<feature type="domain" description="Methylated-DNA-[protein]-cysteine S-methyltransferase DNA binding" evidence="12">
    <location>
        <begin position="83"/>
        <end position="169"/>
    </location>
</feature>
<dbReference type="PANTHER" id="PTHR10815:SF13">
    <property type="entry name" value="METHYLATED-DNA--PROTEIN-CYSTEINE METHYLTRANSFERASE"/>
    <property type="match status" value="1"/>
</dbReference>
<evidence type="ECO:0000313" key="14">
    <source>
        <dbReference type="Proteomes" id="UP000076154"/>
    </source>
</evidence>
<evidence type="ECO:0000256" key="11">
    <source>
        <dbReference type="ARBA" id="ARBA00049348"/>
    </source>
</evidence>
<gene>
    <name evidence="13" type="primary">ogt_1</name>
    <name evidence="13" type="ORF">Hypma_012616</name>
</gene>
<dbReference type="GO" id="GO:0006281">
    <property type="term" value="P:DNA repair"/>
    <property type="evidence" value="ECO:0007669"/>
    <property type="project" value="UniProtKB-KW"/>
</dbReference>
<name>A0A369JGF7_HYPMA</name>
<evidence type="ECO:0000256" key="5">
    <source>
        <dbReference type="ARBA" id="ARBA00022603"/>
    </source>
</evidence>
<keyword evidence="7" id="KW-0227">DNA damage</keyword>
<keyword evidence="6" id="KW-0808">Transferase</keyword>
<dbReference type="AlphaFoldDB" id="A0A369JGF7"/>
<comment type="caution">
    <text evidence="13">The sequence shown here is derived from an EMBL/GenBank/DDBJ whole genome shotgun (WGS) entry which is preliminary data.</text>
</comment>
<dbReference type="OrthoDB" id="1907495at2759"/>
<dbReference type="InterPro" id="IPR036217">
    <property type="entry name" value="MethylDNA_cys_MeTrfase_DNAb"/>
</dbReference>
<protein>
    <recommendedName>
        <fullName evidence="4">Methylated-DNA--protein-cysteine methyltransferase</fullName>
        <ecNumber evidence="3">2.1.1.63</ecNumber>
    </recommendedName>
    <alternativeName>
        <fullName evidence="9">6-O-methylguanine-DNA methyltransferase</fullName>
    </alternativeName>
    <alternativeName>
        <fullName evidence="10">O-6-methylguanine-DNA-alkyltransferase</fullName>
    </alternativeName>
</protein>
<comment type="catalytic activity">
    <reaction evidence="1">
        <text>a 4-O-methyl-thymidine in DNA + L-cysteinyl-[protein] = a thymidine in DNA + S-methyl-L-cysteinyl-[protein]</text>
        <dbReference type="Rhea" id="RHEA:53428"/>
        <dbReference type="Rhea" id="RHEA-COMP:10131"/>
        <dbReference type="Rhea" id="RHEA-COMP:10132"/>
        <dbReference type="Rhea" id="RHEA-COMP:13555"/>
        <dbReference type="Rhea" id="RHEA-COMP:13556"/>
        <dbReference type="ChEBI" id="CHEBI:29950"/>
        <dbReference type="ChEBI" id="CHEBI:82612"/>
        <dbReference type="ChEBI" id="CHEBI:137386"/>
        <dbReference type="ChEBI" id="CHEBI:137387"/>
        <dbReference type="EC" id="2.1.1.63"/>
    </reaction>
</comment>
<keyword evidence="8" id="KW-0234">DNA repair</keyword>
<dbReference type="Pfam" id="PF01035">
    <property type="entry name" value="DNA_binding_1"/>
    <property type="match status" value="1"/>
</dbReference>
<dbReference type="SUPFAM" id="SSF46767">
    <property type="entry name" value="Methylated DNA-protein cysteine methyltransferase, C-terminal domain"/>
    <property type="match status" value="1"/>
</dbReference>
<evidence type="ECO:0000313" key="13">
    <source>
        <dbReference type="EMBL" id="RDB20280.1"/>
    </source>
</evidence>
<evidence type="ECO:0000256" key="7">
    <source>
        <dbReference type="ARBA" id="ARBA00022763"/>
    </source>
</evidence>
<dbReference type="STRING" id="39966.A0A369JGF7"/>
<keyword evidence="5 13" id="KW-0489">Methyltransferase</keyword>
<dbReference type="NCBIfam" id="TIGR00589">
    <property type="entry name" value="ogt"/>
    <property type="match status" value="1"/>
</dbReference>
<evidence type="ECO:0000256" key="6">
    <source>
        <dbReference type="ARBA" id="ARBA00022679"/>
    </source>
</evidence>
<evidence type="ECO:0000256" key="8">
    <source>
        <dbReference type="ARBA" id="ARBA00023204"/>
    </source>
</evidence>
<dbReference type="InterPro" id="IPR001497">
    <property type="entry name" value="MethylDNA_cys_MeTrfase_AS"/>
</dbReference>
<sequence>MPVIRLDKAAFSYNPVSKKRVAPTPISKQNQLPTLDDKLCTSSESTDCNEFESLKEQKILYPTAFEERKVFRTKAGKTITSHQWDVYDFDYTIPPGKVATYKDVCLAVGGSPRSVGSALKNNPFAPYIPCHRVIASNLFVGGFRGEWEQTHKTGTRCNEKLDLLAAEGVEFTNKGYLVDTDAAIWKRQEPPNGSRPIS</sequence>
<evidence type="ECO:0000256" key="4">
    <source>
        <dbReference type="ARBA" id="ARBA00015377"/>
    </source>
</evidence>
<proteinExistence type="inferred from homology"/>
<dbReference type="PROSITE" id="PS00374">
    <property type="entry name" value="MGMT"/>
    <property type="match status" value="1"/>
</dbReference>
<organism evidence="13 14">
    <name type="scientific">Hypsizygus marmoreus</name>
    <name type="common">White beech mushroom</name>
    <name type="synonym">Agaricus marmoreus</name>
    <dbReference type="NCBI Taxonomy" id="39966"/>
    <lineage>
        <taxon>Eukaryota</taxon>
        <taxon>Fungi</taxon>
        <taxon>Dikarya</taxon>
        <taxon>Basidiomycota</taxon>
        <taxon>Agaricomycotina</taxon>
        <taxon>Agaricomycetes</taxon>
        <taxon>Agaricomycetidae</taxon>
        <taxon>Agaricales</taxon>
        <taxon>Tricholomatineae</taxon>
        <taxon>Lyophyllaceae</taxon>
        <taxon>Hypsizygus</taxon>
    </lineage>
</organism>
<evidence type="ECO:0000256" key="10">
    <source>
        <dbReference type="ARBA" id="ARBA00031621"/>
    </source>
</evidence>
<dbReference type="EC" id="2.1.1.63" evidence="3"/>
<evidence type="ECO:0000256" key="9">
    <source>
        <dbReference type="ARBA" id="ARBA00030795"/>
    </source>
</evidence>
<reference evidence="13" key="1">
    <citation type="submission" date="2018-04" db="EMBL/GenBank/DDBJ databases">
        <title>Whole genome sequencing of Hypsizygus marmoreus.</title>
        <authorList>
            <person name="Choi I.-G."/>
            <person name="Min B."/>
            <person name="Kim J.-G."/>
            <person name="Kim S."/>
            <person name="Oh Y.-L."/>
            <person name="Kong W.-S."/>
            <person name="Park H."/>
            <person name="Jeong J."/>
            <person name="Song E.-S."/>
        </authorList>
    </citation>
    <scope>NUCLEOTIDE SEQUENCE [LARGE SCALE GENOMIC DNA]</scope>
    <source>
        <strain evidence="13">51987-8</strain>
    </source>
</reference>
<evidence type="ECO:0000256" key="2">
    <source>
        <dbReference type="ARBA" id="ARBA00008711"/>
    </source>
</evidence>
<dbReference type="CDD" id="cd06445">
    <property type="entry name" value="ATase"/>
    <property type="match status" value="1"/>
</dbReference>
<accession>A0A369JGF7</accession>
<dbReference type="GO" id="GO:0003908">
    <property type="term" value="F:methylated-DNA-[protein]-cysteine S-methyltransferase activity"/>
    <property type="evidence" value="ECO:0007669"/>
    <property type="project" value="UniProtKB-EC"/>
</dbReference>
<keyword evidence="14" id="KW-1185">Reference proteome</keyword>
<dbReference type="InterPro" id="IPR036388">
    <property type="entry name" value="WH-like_DNA-bd_sf"/>
</dbReference>
<comment type="similarity">
    <text evidence="2">Belongs to the MGMT family.</text>
</comment>
<dbReference type="Proteomes" id="UP000076154">
    <property type="component" value="Unassembled WGS sequence"/>
</dbReference>
<dbReference type="GO" id="GO:0032259">
    <property type="term" value="P:methylation"/>
    <property type="evidence" value="ECO:0007669"/>
    <property type="project" value="UniProtKB-KW"/>
</dbReference>
<dbReference type="PANTHER" id="PTHR10815">
    <property type="entry name" value="METHYLATED-DNA--PROTEIN-CYSTEINE METHYLTRANSFERASE"/>
    <property type="match status" value="1"/>
</dbReference>
<evidence type="ECO:0000259" key="12">
    <source>
        <dbReference type="Pfam" id="PF01035"/>
    </source>
</evidence>